<evidence type="ECO:0000256" key="9">
    <source>
        <dbReference type="ARBA" id="ARBA00023224"/>
    </source>
</evidence>
<keyword evidence="4 10" id="KW-1133">Transmembrane helix</keyword>
<keyword evidence="3 10" id="KW-0812">Transmembrane</keyword>
<dbReference type="PANTHER" id="PTHR24246:SF27">
    <property type="entry name" value="ADENOSINE RECEPTOR, ISOFORM A"/>
    <property type="match status" value="1"/>
</dbReference>
<evidence type="ECO:0000259" key="11">
    <source>
        <dbReference type="PROSITE" id="PS50262"/>
    </source>
</evidence>
<feature type="transmembrane region" description="Helical" evidence="10">
    <location>
        <begin position="194"/>
        <end position="221"/>
    </location>
</feature>
<evidence type="ECO:0000256" key="6">
    <source>
        <dbReference type="ARBA" id="ARBA00023136"/>
    </source>
</evidence>
<dbReference type="GO" id="GO:0005886">
    <property type="term" value="C:plasma membrane"/>
    <property type="evidence" value="ECO:0007669"/>
    <property type="project" value="UniProtKB-SubCell"/>
</dbReference>
<evidence type="ECO:0000256" key="5">
    <source>
        <dbReference type="ARBA" id="ARBA00023040"/>
    </source>
</evidence>
<evidence type="ECO:0000256" key="4">
    <source>
        <dbReference type="ARBA" id="ARBA00022989"/>
    </source>
</evidence>
<feature type="domain" description="G-protein coupled receptors family 1 profile" evidence="11">
    <location>
        <begin position="39"/>
        <end position="309"/>
    </location>
</feature>
<feature type="transmembrane region" description="Helical" evidence="10">
    <location>
        <begin position="245"/>
        <end position="273"/>
    </location>
</feature>
<evidence type="ECO:0000256" key="1">
    <source>
        <dbReference type="ARBA" id="ARBA00004651"/>
    </source>
</evidence>
<keyword evidence="2" id="KW-1003">Cell membrane</keyword>
<proteinExistence type="predicted"/>
<name>A0AAV4JCC8_9GAST</name>
<dbReference type="InterPro" id="IPR000276">
    <property type="entry name" value="GPCR_Rhodpsn"/>
</dbReference>
<evidence type="ECO:0000256" key="7">
    <source>
        <dbReference type="ARBA" id="ARBA00023170"/>
    </source>
</evidence>
<dbReference type="EMBL" id="BMAT01010075">
    <property type="protein sequence ID" value="GFS19689.1"/>
    <property type="molecule type" value="Genomic_DNA"/>
</dbReference>
<gene>
    <name evidence="12" type="ORF">ElyMa_005039200</name>
</gene>
<dbReference type="PANTHER" id="PTHR24246">
    <property type="entry name" value="OLFACTORY RECEPTOR AND ADENOSINE RECEPTOR"/>
    <property type="match status" value="1"/>
</dbReference>
<dbReference type="PROSITE" id="PS50262">
    <property type="entry name" value="G_PROTEIN_RECEP_F1_2"/>
    <property type="match status" value="1"/>
</dbReference>
<evidence type="ECO:0000256" key="8">
    <source>
        <dbReference type="ARBA" id="ARBA00023180"/>
    </source>
</evidence>
<keyword evidence="7" id="KW-0675">Receptor</keyword>
<evidence type="ECO:0000256" key="3">
    <source>
        <dbReference type="ARBA" id="ARBA00022692"/>
    </source>
</evidence>
<feature type="transmembrane region" description="Helical" evidence="10">
    <location>
        <begin position="100"/>
        <end position="121"/>
    </location>
</feature>
<comment type="subcellular location">
    <subcellularLocation>
        <location evidence="1">Cell membrane</location>
        <topology evidence="1">Multi-pass membrane protein</topology>
    </subcellularLocation>
</comment>
<keyword evidence="5" id="KW-0297">G-protein coupled receptor</keyword>
<sequence>MENATSSWLESVLSASVRHTIFSVNSSVLLVLSLAGLPSNILNMAIFRKLGLDSSINISFFSLSAADFFCACIYAVLALIMMDMSGLIDIGVDLADIQFLLATVFVCISTFGSWVTTLISMERCYCVVAPVSVKQVCTRKSTIGLIVGMLLVQVAIIATNLYAVRIYMDRSPEGDRPRAVLDNAGTNGRLFVTLLFWGTSVPTLVCFGVIVLSTVFLAIALRQRSTWLQSLPGQRTGTIAVNRKLIMTVVAISVIYIACFVPSVAVGVLYFFIPALNPFQSEKRDLALAIGSFVRISQALSGVLNIFVYVRMNTRFRDCLKTLLCTLCAQLRVRVYQDERTS</sequence>
<dbReference type="GO" id="GO:0004930">
    <property type="term" value="F:G protein-coupled receptor activity"/>
    <property type="evidence" value="ECO:0007669"/>
    <property type="project" value="UniProtKB-KW"/>
</dbReference>
<dbReference type="Gene3D" id="1.20.1070.10">
    <property type="entry name" value="Rhodopsin 7-helix transmembrane proteins"/>
    <property type="match status" value="1"/>
</dbReference>
<dbReference type="SUPFAM" id="SSF81321">
    <property type="entry name" value="Family A G protein-coupled receptor-like"/>
    <property type="match status" value="1"/>
</dbReference>
<organism evidence="12 13">
    <name type="scientific">Elysia marginata</name>
    <dbReference type="NCBI Taxonomy" id="1093978"/>
    <lineage>
        <taxon>Eukaryota</taxon>
        <taxon>Metazoa</taxon>
        <taxon>Spiralia</taxon>
        <taxon>Lophotrochozoa</taxon>
        <taxon>Mollusca</taxon>
        <taxon>Gastropoda</taxon>
        <taxon>Heterobranchia</taxon>
        <taxon>Euthyneura</taxon>
        <taxon>Panpulmonata</taxon>
        <taxon>Sacoglossa</taxon>
        <taxon>Placobranchoidea</taxon>
        <taxon>Plakobranchidae</taxon>
        <taxon>Elysia</taxon>
    </lineage>
</organism>
<evidence type="ECO:0000313" key="13">
    <source>
        <dbReference type="Proteomes" id="UP000762676"/>
    </source>
</evidence>
<dbReference type="InterPro" id="IPR017452">
    <property type="entry name" value="GPCR_Rhodpsn_7TM"/>
</dbReference>
<reference evidence="12 13" key="1">
    <citation type="journal article" date="2021" name="Elife">
        <title>Chloroplast acquisition without the gene transfer in kleptoplastic sea slugs, Plakobranchus ocellatus.</title>
        <authorList>
            <person name="Maeda T."/>
            <person name="Takahashi S."/>
            <person name="Yoshida T."/>
            <person name="Shimamura S."/>
            <person name="Takaki Y."/>
            <person name="Nagai Y."/>
            <person name="Toyoda A."/>
            <person name="Suzuki Y."/>
            <person name="Arimoto A."/>
            <person name="Ishii H."/>
            <person name="Satoh N."/>
            <person name="Nishiyama T."/>
            <person name="Hasebe M."/>
            <person name="Maruyama T."/>
            <person name="Minagawa J."/>
            <person name="Obokata J."/>
            <person name="Shigenobu S."/>
        </authorList>
    </citation>
    <scope>NUCLEOTIDE SEQUENCE [LARGE SCALE GENOMIC DNA]</scope>
</reference>
<keyword evidence="13" id="KW-1185">Reference proteome</keyword>
<evidence type="ECO:0000256" key="2">
    <source>
        <dbReference type="ARBA" id="ARBA00022475"/>
    </source>
</evidence>
<comment type="caution">
    <text evidence="12">The sequence shown here is derived from an EMBL/GenBank/DDBJ whole genome shotgun (WGS) entry which is preliminary data.</text>
</comment>
<evidence type="ECO:0000256" key="10">
    <source>
        <dbReference type="SAM" id="Phobius"/>
    </source>
</evidence>
<dbReference type="Pfam" id="PF00001">
    <property type="entry name" value="7tm_1"/>
    <property type="match status" value="1"/>
</dbReference>
<dbReference type="AlphaFoldDB" id="A0AAV4JCC8"/>
<keyword evidence="8" id="KW-0325">Glycoprotein</keyword>
<accession>A0AAV4JCC8</accession>
<evidence type="ECO:0000313" key="12">
    <source>
        <dbReference type="EMBL" id="GFS19689.1"/>
    </source>
</evidence>
<protein>
    <submittedName>
        <fullName evidence="12">Rhodopsin</fullName>
    </submittedName>
</protein>
<feature type="transmembrane region" description="Helical" evidence="10">
    <location>
        <begin position="58"/>
        <end position="80"/>
    </location>
</feature>
<feature type="transmembrane region" description="Helical" evidence="10">
    <location>
        <begin position="142"/>
        <end position="163"/>
    </location>
</feature>
<keyword evidence="9" id="KW-0807">Transducer</keyword>
<dbReference type="CDD" id="cd00637">
    <property type="entry name" value="7tm_classA_rhodopsin-like"/>
    <property type="match status" value="1"/>
</dbReference>
<feature type="transmembrane region" description="Helical" evidence="10">
    <location>
        <begin position="293"/>
        <end position="310"/>
    </location>
</feature>
<dbReference type="Proteomes" id="UP000762676">
    <property type="component" value="Unassembled WGS sequence"/>
</dbReference>
<keyword evidence="6 10" id="KW-0472">Membrane</keyword>